<feature type="compositionally biased region" description="Basic and acidic residues" evidence="2">
    <location>
        <begin position="1366"/>
        <end position="1381"/>
    </location>
</feature>
<evidence type="ECO:0000256" key="1">
    <source>
        <dbReference type="SAM" id="Coils"/>
    </source>
</evidence>
<proteinExistence type="predicted"/>
<feature type="region of interest" description="Disordered" evidence="2">
    <location>
        <begin position="1304"/>
        <end position="1345"/>
    </location>
</feature>
<feature type="compositionally biased region" description="Polar residues" evidence="2">
    <location>
        <begin position="97"/>
        <end position="107"/>
    </location>
</feature>
<sequence>MKRMKVQRKMFKTITAKTITYPNLVENLKKSRPLVEERQPPQPERPTIKVAQPPQPQTRDESDASIKSHPTIGAASKEAKMKLKSKFVQLLLRSTRSCTQPQETSMQESDEPAQLPDDSEAGGVLDDFSIKDPKRVWMDHISTSPLSLEDVCLREGKSSGTELVGNPNASQMEEEATEVSPHELKTKQTATDLTKGDTSLGNLTRGDLRPKMTRNRARQAVGKRAPEAARASLYHTERKAGTSRGEDPKPTGASDVLEQEHPAPQADNLLGAEPEMPPNVAPKPQSDDVQNIKPSTDPNAVETRYGDLYLLVRAQKCLDPPTEVEELNEHARDKEAACTKQRQKETEHHRVEDLKSQAQSLPSLKTPNVVPRIDKINDRLQERSQLAENAKNAIQSLTSVPRPAVEPPKKRLLLFKRAPERKSRLDSQSKCDKLNQAAREWAQKHRKRPAPHSYTLEQSSAKAPKPEKLKTRESDLKEGQFQKTQQELEEFYRKKSQEWNQMPGEKSEWAALRAKRILKGPIEVIEVLAPTTFIKEENVILFAPSYRGKLAKEEQKPELKPDKSETEDTKEDTEKEQFPKHGAANEGGTEGQGIESSAVSDGSNLKPQEGQKNESEANPQTPTQEISYQTADVSKDFQEHILKQFFNAKLLPEGQQSVYMPKERLIINNIKEQEDDCKSDGAVLRPGDEIVFVGNSGPSANELSAILPNRLEKALVTSESLGCQLAVAESRALMDTRTQIDDMMKKISQLEIMVQQQQQSLAKEDQLANKIRAPPPKRPEGTGDRTKAQAPSALHVADKDKKQERPKGPHDVVLPPKGGSWKPEDGPARQKSQDNCGRPSELSAVVACPKRCKELEEPAEKRGQTEATVLLDSAQKPAKKIIKTPKSQSLAKAEEPQAAAKPKLEANKSTYEGLQLNSLSAGRKTGTRRPASCSPVGPRVKKSDQPASKAGKSHLETGRTKFSSWSTCKFHPPAKNAPEGPHQGEPKAIKRAASDAAAGSKASRPAPKESSKTYLGPDYAISKIVKRLPLKTVKGAELEGKLPGNPPFQAPSKPVPKVLKAPVKKPRSVVELYTQRIQERTKRKPHEDNHNEALELSEDSKKAEDVADSRQDPCGCVADSNLKQAEPIGTLTVILPHKSCSGSPQGRTLNATGYKSARTFSSGKSTIRKAPISTSSGPKFSDATKKPPKKEKTAIFRIESDGEVFIVKKADDSSGKPANAPPTYDYMDRVKNQVEVQEAADEDQSGPRLKAEIRTIYNKDQSRTISESSKHPARRPENRAQAWRPLFGDLSAPDFQQIRDEFFQHPPKEKFIKPQSISTDGLVKKPVNSPESQPSIPEKPSDGCDSMLLNKRYSQMLRNIEKRLAEKRKNATKPKPAERPEAAPPTDGLYTLKAPPQKIPLTERIRDTLYQLRQPPRAHSFDSAEATLAQKKRILYESILKVKTSTPKLIADDRLSREVEAWSRSLRENVENRKSLTGVGLEAAGPQSRAPPPKPAPKSRSSCSSFTQVKKLISEDNLAGEVEAWGLSLLHSMEKQKPASPISVQQPRPPDSQANERFCKPDTKVQFKAVCEQPKREPGKYPLPHEERFMCVEKSMRNKLAKEAQRTKPGKRLAEWAQSLTDWTVAVAAARPKRADSPKPVNQVGINQLRKTFTVASRTEMEKRRKKLELQEAVFSGKKELNAQQQEQRSKKDKVGQMNSAALDLLRKKSVQDEQEMSRGTRRQNMYGNGAKAVKPSVGNGPWGHKIRPSSVDKKRFHSGTNINGTSNKEVLMSRAEFLRLRKAASERKVLEPPNHTVEAKKEAIPGEMSQAKVTTEDEKQEEHAQQAADLDQNAKAELLNGASDLKTQAKNQFELFPAVEPKAGVENLGAEIEKFFDARPSGAPVSSQQGRKSELGAASETQRGAPGPQLTTDGLHYKIAQMAKAIVDDLRVQDSLKSLTDPAELEVTAKSHDQGAEGIASHEVVGEFSKCDNKCGAIIKCVVHREETPNAADSPDTREEDAVKSAVDKMVELKRKNKASRRLKSTSLQNMVLQPEADSDKEEPAIVKGATFIFKQPKPRESPKSPCQQLVLPMKKPTFQGGGLSEHQSTLDQPLGDAIRSVPKETKTQKPADALRRAWADPLARYRHLRITYVTIKRPNREADKETFLPAATASPTDDKDEGERNRILNYRFQLLKRLNEDFHKQQQDRLLPPVSSQETTVGGDSAWDVKSYLEEEMKATRTIFKETTSRSASTSKTLDKKAGVLPPKNSDDKKPGGRRSFSTHSQKGPDETGIEICQSQLTLPETDAEPPESCEQGFDVLEAVPEAFECPSPQLEEHRQPNLYYRYHKWSFTDLHNYLQQHRVDATAQSGKQ</sequence>
<feature type="compositionally biased region" description="Basic and acidic residues" evidence="2">
    <location>
        <begin position="417"/>
        <end position="433"/>
    </location>
</feature>
<keyword evidence="4" id="KW-1185">Reference proteome</keyword>
<feature type="compositionally biased region" description="Basic and acidic residues" evidence="2">
    <location>
        <begin position="550"/>
        <end position="579"/>
    </location>
</feature>
<feature type="region of interest" description="Disordered" evidence="2">
    <location>
        <begin position="1473"/>
        <end position="1503"/>
    </location>
</feature>
<keyword evidence="1" id="KW-0175">Coiled coil</keyword>
<feature type="compositionally biased region" description="Basic and acidic residues" evidence="2">
    <location>
        <begin position="235"/>
        <end position="249"/>
    </location>
</feature>
<feature type="compositionally biased region" description="Basic and acidic residues" evidence="2">
    <location>
        <begin position="1077"/>
        <end position="1111"/>
    </location>
</feature>
<feature type="region of interest" description="Disordered" evidence="2">
    <location>
        <begin position="1366"/>
        <end position="1393"/>
    </location>
</feature>
<evidence type="ECO:0000313" key="4">
    <source>
        <dbReference type="Proteomes" id="UP000019118"/>
    </source>
</evidence>
<feature type="region of interest" description="Disordered" evidence="2">
    <location>
        <begin position="384"/>
        <end position="489"/>
    </location>
</feature>
<reference evidence="3" key="2">
    <citation type="submission" date="2024-08" db="UniProtKB">
        <authorList>
            <consortium name="EnsemblMetazoa"/>
        </authorList>
    </citation>
    <scope>IDENTIFICATION</scope>
</reference>
<feature type="compositionally biased region" description="Basic and acidic residues" evidence="2">
    <location>
        <begin position="1705"/>
        <end position="1719"/>
    </location>
</feature>
<feature type="compositionally biased region" description="Basic and acidic residues" evidence="2">
    <location>
        <begin position="327"/>
        <end position="355"/>
    </location>
</feature>
<feature type="region of interest" description="Disordered" evidence="2">
    <location>
        <begin position="1160"/>
        <end position="1190"/>
    </location>
</feature>
<feature type="region of interest" description="Disordered" evidence="2">
    <location>
        <begin position="855"/>
        <end position="1018"/>
    </location>
</feature>
<reference evidence="4" key="1">
    <citation type="journal article" date="2013" name="Genome Biol.">
        <title>Draft genome of the mountain pine beetle, Dendroctonus ponderosae Hopkins, a major forest pest.</title>
        <authorList>
            <person name="Keeling C.I."/>
            <person name="Yuen M.M."/>
            <person name="Liao N.Y."/>
            <person name="Docking T.R."/>
            <person name="Chan S.K."/>
            <person name="Taylor G.A."/>
            <person name="Palmquist D.L."/>
            <person name="Jackman S.D."/>
            <person name="Nguyen A."/>
            <person name="Li M."/>
            <person name="Henderson H."/>
            <person name="Janes J.K."/>
            <person name="Zhao Y."/>
            <person name="Pandoh P."/>
            <person name="Moore R."/>
            <person name="Sperling F.A."/>
            <person name="Huber D.P."/>
            <person name="Birol I."/>
            <person name="Jones S.J."/>
            <person name="Bohlmann J."/>
        </authorList>
    </citation>
    <scope>NUCLEOTIDE SEQUENCE</scope>
</reference>
<feature type="region of interest" description="Disordered" evidence="2">
    <location>
        <begin position="761"/>
        <end position="843"/>
    </location>
</feature>
<accession>A0AAR5Q440</accession>
<feature type="region of interest" description="Disordered" evidence="2">
    <location>
        <begin position="1260"/>
        <end position="1279"/>
    </location>
</feature>
<evidence type="ECO:0000313" key="3">
    <source>
        <dbReference type="EnsemblMetazoa" id="XP_019767977.1"/>
    </source>
</evidence>
<feature type="compositionally biased region" description="Basic and acidic residues" evidence="2">
    <location>
        <begin position="822"/>
        <end position="832"/>
    </location>
</feature>
<feature type="region of interest" description="Disordered" evidence="2">
    <location>
        <begin position="1536"/>
        <end position="1557"/>
    </location>
</feature>
<dbReference type="EnsemblMetazoa" id="XM_019912418.1">
    <property type="protein sequence ID" value="XP_019767977.1"/>
    <property type="gene ID" value="LOC109542950"/>
</dbReference>
<feature type="compositionally biased region" description="Polar residues" evidence="2">
    <location>
        <begin position="287"/>
        <end position="298"/>
    </location>
</feature>
<feature type="coiled-coil region" evidence="1">
    <location>
        <begin position="733"/>
        <end position="760"/>
    </location>
</feature>
<feature type="compositionally biased region" description="Low complexity" evidence="2">
    <location>
        <begin position="994"/>
        <end position="1003"/>
    </location>
</feature>
<feature type="region of interest" description="Disordered" evidence="2">
    <location>
        <begin position="1789"/>
        <end position="1829"/>
    </location>
</feature>
<feature type="region of interest" description="Disordered" evidence="2">
    <location>
        <begin position="1037"/>
        <end position="1111"/>
    </location>
</feature>
<name>A0AAR5Q440_DENPD</name>
<dbReference type="Proteomes" id="UP000019118">
    <property type="component" value="Unassembled WGS sequence"/>
</dbReference>
<feature type="region of interest" description="Disordered" evidence="2">
    <location>
        <begin position="1880"/>
        <end position="1913"/>
    </location>
</feature>
<feature type="compositionally biased region" description="Low complexity" evidence="2">
    <location>
        <begin position="1051"/>
        <end position="1061"/>
    </location>
</feature>
<feature type="region of interest" description="Disordered" evidence="2">
    <location>
        <begin position="158"/>
        <end position="303"/>
    </location>
</feature>
<feature type="compositionally biased region" description="Polar residues" evidence="2">
    <location>
        <begin position="384"/>
        <end position="399"/>
    </location>
</feature>
<feature type="compositionally biased region" description="Basic and acidic residues" evidence="2">
    <location>
        <begin position="796"/>
        <end position="810"/>
    </location>
</feature>
<feature type="compositionally biased region" description="Basic and acidic residues" evidence="2">
    <location>
        <begin position="777"/>
        <end position="787"/>
    </location>
</feature>
<feature type="region of interest" description="Disordered" evidence="2">
    <location>
        <begin position="1703"/>
        <end position="1766"/>
    </location>
</feature>
<feature type="region of interest" description="Disordered" evidence="2">
    <location>
        <begin position="2226"/>
        <end position="2275"/>
    </location>
</feature>
<feature type="compositionally biased region" description="Polar residues" evidence="2">
    <location>
        <begin position="356"/>
        <end position="366"/>
    </location>
</feature>
<feature type="region of interest" description="Disordered" evidence="2">
    <location>
        <begin position="550"/>
        <end position="624"/>
    </location>
</feature>
<feature type="region of interest" description="Disordered" evidence="2">
    <location>
        <begin position="29"/>
        <end position="78"/>
    </location>
</feature>
<evidence type="ECO:0000256" key="2">
    <source>
        <dbReference type="SAM" id="MobiDB-lite"/>
    </source>
</evidence>
<feature type="compositionally biased region" description="Basic and acidic residues" evidence="2">
    <location>
        <begin position="1815"/>
        <end position="1825"/>
    </location>
</feature>
<feature type="compositionally biased region" description="Basic and acidic residues" evidence="2">
    <location>
        <begin position="855"/>
        <end position="864"/>
    </location>
</feature>
<feature type="compositionally biased region" description="Polar residues" evidence="2">
    <location>
        <begin position="594"/>
        <end position="606"/>
    </location>
</feature>
<feature type="compositionally biased region" description="Basic and acidic residues" evidence="2">
    <location>
        <begin position="464"/>
        <end position="480"/>
    </location>
</feature>
<feature type="compositionally biased region" description="Polar residues" evidence="2">
    <location>
        <begin position="907"/>
        <end position="920"/>
    </location>
</feature>
<organism evidence="3 4">
    <name type="scientific">Dendroctonus ponderosae</name>
    <name type="common">Mountain pine beetle</name>
    <dbReference type="NCBI Taxonomy" id="77166"/>
    <lineage>
        <taxon>Eukaryota</taxon>
        <taxon>Metazoa</taxon>
        <taxon>Ecdysozoa</taxon>
        <taxon>Arthropoda</taxon>
        <taxon>Hexapoda</taxon>
        <taxon>Insecta</taxon>
        <taxon>Pterygota</taxon>
        <taxon>Neoptera</taxon>
        <taxon>Endopterygota</taxon>
        <taxon>Coleoptera</taxon>
        <taxon>Polyphaga</taxon>
        <taxon>Cucujiformia</taxon>
        <taxon>Curculionidae</taxon>
        <taxon>Scolytinae</taxon>
        <taxon>Dendroctonus</taxon>
    </lineage>
</organism>
<feature type="compositionally biased region" description="Basic and acidic residues" evidence="2">
    <location>
        <begin position="29"/>
        <end position="39"/>
    </location>
</feature>
<feature type="region of interest" description="Disordered" evidence="2">
    <location>
        <begin position="323"/>
        <end position="372"/>
    </location>
</feature>
<feature type="compositionally biased region" description="Basic and acidic residues" evidence="2">
    <location>
        <begin position="1268"/>
        <end position="1278"/>
    </location>
</feature>
<feature type="region of interest" description="Disordered" evidence="2">
    <location>
        <begin position="97"/>
        <end position="122"/>
    </location>
</feature>
<protein>
    <submittedName>
        <fullName evidence="3">Uncharacterized protein</fullName>
    </submittedName>
</protein>
<feature type="compositionally biased region" description="Polar residues" evidence="2">
    <location>
        <begin position="187"/>
        <end position="202"/>
    </location>
</feature>